<evidence type="ECO:0000313" key="3">
    <source>
        <dbReference type="Proteomes" id="UP000053144"/>
    </source>
</evidence>
<evidence type="ECO:0000256" key="1">
    <source>
        <dbReference type="SAM" id="MobiDB-lite"/>
    </source>
</evidence>
<feature type="region of interest" description="Disordered" evidence="1">
    <location>
        <begin position="33"/>
        <end position="56"/>
    </location>
</feature>
<organism evidence="2 3">
    <name type="scientific">Phaseolus angularis</name>
    <name type="common">Azuki bean</name>
    <name type="synonym">Vigna angularis</name>
    <dbReference type="NCBI Taxonomy" id="3914"/>
    <lineage>
        <taxon>Eukaryota</taxon>
        <taxon>Viridiplantae</taxon>
        <taxon>Streptophyta</taxon>
        <taxon>Embryophyta</taxon>
        <taxon>Tracheophyta</taxon>
        <taxon>Spermatophyta</taxon>
        <taxon>Magnoliopsida</taxon>
        <taxon>eudicotyledons</taxon>
        <taxon>Gunneridae</taxon>
        <taxon>Pentapetalae</taxon>
        <taxon>rosids</taxon>
        <taxon>fabids</taxon>
        <taxon>Fabales</taxon>
        <taxon>Fabaceae</taxon>
        <taxon>Papilionoideae</taxon>
        <taxon>50 kb inversion clade</taxon>
        <taxon>NPAAA clade</taxon>
        <taxon>indigoferoid/millettioid clade</taxon>
        <taxon>Phaseoleae</taxon>
        <taxon>Vigna</taxon>
    </lineage>
</organism>
<sequence>MEEAKEKSHTAASKEKLKHDEWFIHLQTSPHKNIKQGCAKERESSRGGSVVTDKGGPMNGVLKIGGVAAASWFFGGSVVLAMDNDVILENVVGEEDFAVKMENVGGSVVVR</sequence>
<dbReference type="EMBL" id="CM003371">
    <property type="protein sequence ID" value="KOM31358.1"/>
    <property type="molecule type" value="Genomic_DNA"/>
</dbReference>
<reference evidence="3" key="1">
    <citation type="journal article" date="2015" name="Proc. Natl. Acad. Sci. U.S.A.">
        <title>Genome sequencing of adzuki bean (Vigna angularis) provides insight into high starch and low fat accumulation and domestication.</title>
        <authorList>
            <person name="Yang K."/>
            <person name="Tian Z."/>
            <person name="Chen C."/>
            <person name="Luo L."/>
            <person name="Zhao B."/>
            <person name="Wang Z."/>
            <person name="Yu L."/>
            <person name="Li Y."/>
            <person name="Sun Y."/>
            <person name="Li W."/>
            <person name="Chen Y."/>
            <person name="Li Y."/>
            <person name="Zhang Y."/>
            <person name="Ai D."/>
            <person name="Zhao J."/>
            <person name="Shang C."/>
            <person name="Ma Y."/>
            <person name="Wu B."/>
            <person name="Wang M."/>
            <person name="Gao L."/>
            <person name="Sun D."/>
            <person name="Zhang P."/>
            <person name="Guo F."/>
            <person name="Wang W."/>
            <person name="Li Y."/>
            <person name="Wang J."/>
            <person name="Varshney R.K."/>
            <person name="Wang J."/>
            <person name="Ling H.Q."/>
            <person name="Wan P."/>
        </authorList>
    </citation>
    <scope>NUCLEOTIDE SEQUENCE</scope>
    <source>
        <strain evidence="3">cv. Jingnong 6</strain>
    </source>
</reference>
<accession>A0A0L9TL95</accession>
<dbReference type="AlphaFoldDB" id="A0A0L9TL95"/>
<evidence type="ECO:0000313" key="2">
    <source>
        <dbReference type="EMBL" id="KOM31358.1"/>
    </source>
</evidence>
<gene>
    <name evidence="2" type="ORF">LR48_Vigan01g091300</name>
</gene>
<proteinExistence type="predicted"/>
<dbReference type="Gramene" id="KOM31358">
    <property type="protein sequence ID" value="KOM31358"/>
    <property type="gene ID" value="LR48_Vigan01g091300"/>
</dbReference>
<dbReference type="Proteomes" id="UP000053144">
    <property type="component" value="Chromosome 1"/>
</dbReference>
<protein>
    <submittedName>
        <fullName evidence="2">Uncharacterized protein</fullName>
    </submittedName>
</protein>
<name>A0A0L9TL95_PHAAN</name>